<evidence type="ECO:0000313" key="1">
    <source>
        <dbReference type="EMBL" id="MFD2839426.1"/>
    </source>
</evidence>
<evidence type="ECO:0000313" key="2">
    <source>
        <dbReference type="Proteomes" id="UP001597391"/>
    </source>
</evidence>
<keyword evidence="2" id="KW-1185">Reference proteome</keyword>
<name>A0ABW5XDX9_9MICO</name>
<protein>
    <submittedName>
        <fullName evidence="1">Uncharacterized protein</fullName>
    </submittedName>
</protein>
<organism evidence="1 2">
    <name type="scientific">Populibacterium corticicola</name>
    <dbReference type="NCBI Taxonomy" id="1812826"/>
    <lineage>
        <taxon>Bacteria</taxon>
        <taxon>Bacillati</taxon>
        <taxon>Actinomycetota</taxon>
        <taxon>Actinomycetes</taxon>
        <taxon>Micrococcales</taxon>
        <taxon>Jonesiaceae</taxon>
        <taxon>Populibacterium</taxon>
    </lineage>
</organism>
<dbReference type="EMBL" id="JBHUOP010000001">
    <property type="protein sequence ID" value="MFD2839426.1"/>
    <property type="molecule type" value="Genomic_DNA"/>
</dbReference>
<proteinExistence type="predicted"/>
<accession>A0ABW5XDX9</accession>
<dbReference type="Proteomes" id="UP001597391">
    <property type="component" value="Unassembled WGS sequence"/>
</dbReference>
<sequence length="149" mass="17033">MSVNTSGAREPESWEVPLYTPEDVGGRINYRAMIARTELREVASGLACAHEEPDSFELRIAIALQRTRGMGVVAREGARWVYEGGPQPTRFTVYYQRYEPRPQGKHLRGLVRRVHPKQVLHYGRLRITSPEYTSEDLGLNYPILVPVIR</sequence>
<gene>
    <name evidence="1" type="ORF">ACFSYH_02450</name>
</gene>
<dbReference type="RefSeq" id="WP_377464899.1">
    <property type="nucleotide sequence ID" value="NZ_JBHUOP010000001.1"/>
</dbReference>
<comment type="caution">
    <text evidence="1">The sequence shown here is derived from an EMBL/GenBank/DDBJ whole genome shotgun (WGS) entry which is preliminary data.</text>
</comment>
<reference evidence="2" key="1">
    <citation type="journal article" date="2019" name="Int. J. Syst. Evol. Microbiol.">
        <title>The Global Catalogue of Microorganisms (GCM) 10K type strain sequencing project: providing services to taxonomists for standard genome sequencing and annotation.</title>
        <authorList>
            <consortium name="The Broad Institute Genomics Platform"/>
            <consortium name="The Broad Institute Genome Sequencing Center for Infectious Disease"/>
            <person name="Wu L."/>
            <person name="Ma J."/>
        </authorList>
    </citation>
    <scope>NUCLEOTIDE SEQUENCE [LARGE SCALE GENOMIC DNA]</scope>
    <source>
        <strain evidence="2">KCTC 33576</strain>
    </source>
</reference>